<dbReference type="AlphaFoldDB" id="A0A397NQF3"/>
<evidence type="ECO:0000313" key="8">
    <source>
        <dbReference type="Proteomes" id="UP000266568"/>
    </source>
</evidence>
<keyword evidence="8" id="KW-1185">Reference proteome</keyword>
<organism evidence="7 8">
    <name type="scientific">Hephaestia caeni</name>
    <dbReference type="NCBI Taxonomy" id="645617"/>
    <lineage>
        <taxon>Bacteria</taxon>
        <taxon>Pseudomonadati</taxon>
        <taxon>Pseudomonadota</taxon>
        <taxon>Alphaproteobacteria</taxon>
        <taxon>Sphingomonadales</taxon>
        <taxon>Sphingomonadaceae</taxon>
        <taxon>Hephaestia</taxon>
    </lineage>
</organism>
<feature type="transmembrane region" description="Helical" evidence="5">
    <location>
        <begin position="6"/>
        <end position="25"/>
    </location>
</feature>
<feature type="transmembrane region" description="Helical" evidence="5">
    <location>
        <begin position="114"/>
        <end position="136"/>
    </location>
</feature>
<comment type="subcellular location">
    <subcellularLocation>
        <location evidence="1">Membrane</location>
        <topology evidence="1">Multi-pass membrane protein</topology>
    </subcellularLocation>
</comment>
<keyword evidence="3 5" id="KW-1133">Transmembrane helix</keyword>
<evidence type="ECO:0000256" key="1">
    <source>
        <dbReference type="ARBA" id="ARBA00004141"/>
    </source>
</evidence>
<dbReference type="Gene3D" id="1.20.120.1630">
    <property type="match status" value="1"/>
</dbReference>
<protein>
    <submittedName>
        <fullName evidence="7">Putative membrane protein</fullName>
    </submittedName>
</protein>
<feature type="transmembrane region" description="Helical" evidence="5">
    <location>
        <begin position="206"/>
        <end position="227"/>
    </location>
</feature>
<dbReference type="Proteomes" id="UP000266568">
    <property type="component" value="Unassembled WGS sequence"/>
</dbReference>
<gene>
    <name evidence="7" type="ORF">DFR49_3813</name>
</gene>
<accession>A0A397NQF3</accession>
<evidence type="ECO:0000256" key="5">
    <source>
        <dbReference type="SAM" id="Phobius"/>
    </source>
</evidence>
<comment type="caution">
    <text evidence="7">The sequence shown here is derived from an EMBL/GenBank/DDBJ whole genome shotgun (WGS) entry which is preliminary data.</text>
</comment>
<keyword evidence="2 5" id="KW-0812">Transmembrane</keyword>
<name>A0A397NQF3_9SPHN</name>
<proteinExistence type="predicted"/>
<sequence>MDATGMVLAAAVAFVGTHFAMSHPLRGALVRALGERGFLGLYVIVSFATLGWLAYAYYAAPPAAPLWPVGDTLWAIVSAVMLIASVLFVGSLVGNPAFPDPRNQTRMPGDPRGVFAVTRHPMMWGFGLWGLCHIAVFPDPSNLVLAGAIVVLALVGAALQDRKKERLQPDIWRAWEAKTSYWPFAAILGGRARLGGFRPHDWAGGLLLWLVATWAHLPIAGWAAGIWRWM</sequence>
<dbReference type="RefSeq" id="WP_119037161.1">
    <property type="nucleotide sequence ID" value="NZ_QXDC01000004.1"/>
</dbReference>
<evidence type="ECO:0000313" key="7">
    <source>
        <dbReference type="EMBL" id="RIA37923.1"/>
    </source>
</evidence>
<evidence type="ECO:0000256" key="3">
    <source>
        <dbReference type="ARBA" id="ARBA00022989"/>
    </source>
</evidence>
<evidence type="ECO:0000256" key="2">
    <source>
        <dbReference type="ARBA" id="ARBA00022692"/>
    </source>
</evidence>
<feature type="transmembrane region" description="Helical" evidence="5">
    <location>
        <begin position="72"/>
        <end position="93"/>
    </location>
</feature>
<feature type="domain" description="NnrU" evidence="6">
    <location>
        <begin position="8"/>
        <end position="221"/>
    </location>
</feature>
<evidence type="ECO:0000259" key="6">
    <source>
        <dbReference type="Pfam" id="PF07298"/>
    </source>
</evidence>
<dbReference type="GO" id="GO:0016020">
    <property type="term" value="C:membrane"/>
    <property type="evidence" value="ECO:0007669"/>
    <property type="project" value="UniProtKB-SubCell"/>
</dbReference>
<reference evidence="7 8" key="1">
    <citation type="submission" date="2018-08" db="EMBL/GenBank/DDBJ databases">
        <title>Genomic Encyclopedia of Type Strains, Phase IV (KMG-IV): sequencing the most valuable type-strain genomes for metagenomic binning, comparative biology and taxonomic classification.</title>
        <authorList>
            <person name="Goeker M."/>
        </authorList>
    </citation>
    <scope>NUCLEOTIDE SEQUENCE [LARGE SCALE GENOMIC DNA]</scope>
    <source>
        <strain evidence="7 8">DSM 25527</strain>
    </source>
</reference>
<dbReference type="Pfam" id="PF07298">
    <property type="entry name" value="NnrU"/>
    <property type="match status" value="1"/>
</dbReference>
<dbReference type="InterPro" id="IPR009915">
    <property type="entry name" value="NnrU_dom"/>
</dbReference>
<feature type="transmembrane region" description="Helical" evidence="5">
    <location>
        <begin position="142"/>
        <end position="159"/>
    </location>
</feature>
<feature type="transmembrane region" description="Helical" evidence="5">
    <location>
        <begin position="37"/>
        <end position="60"/>
    </location>
</feature>
<keyword evidence="4 5" id="KW-0472">Membrane</keyword>
<dbReference type="EMBL" id="QXDC01000004">
    <property type="protein sequence ID" value="RIA37923.1"/>
    <property type="molecule type" value="Genomic_DNA"/>
</dbReference>
<evidence type="ECO:0000256" key="4">
    <source>
        <dbReference type="ARBA" id="ARBA00023136"/>
    </source>
</evidence>
<dbReference type="OrthoDB" id="7828645at2"/>